<gene>
    <name evidence="3" type="ORF">DMN91_009171</name>
</gene>
<name>A0A3L8DEI5_OOCBI</name>
<evidence type="ECO:0000259" key="2">
    <source>
        <dbReference type="Pfam" id="PF00134"/>
    </source>
</evidence>
<dbReference type="OrthoDB" id="5590282at2759"/>
<feature type="domain" description="Cyclin N-terminal" evidence="2">
    <location>
        <begin position="247"/>
        <end position="323"/>
    </location>
</feature>
<evidence type="ECO:0000256" key="1">
    <source>
        <dbReference type="SAM" id="MobiDB-lite"/>
    </source>
</evidence>
<dbReference type="SUPFAM" id="SSF47954">
    <property type="entry name" value="Cyclin-like"/>
    <property type="match status" value="1"/>
</dbReference>
<dbReference type="AlphaFoldDB" id="A0A3L8DEI5"/>
<evidence type="ECO:0000313" key="4">
    <source>
        <dbReference type="Proteomes" id="UP000279307"/>
    </source>
</evidence>
<feature type="region of interest" description="Disordered" evidence="1">
    <location>
        <begin position="1"/>
        <end position="49"/>
    </location>
</feature>
<protein>
    <recommendedName>
        <fullName evidence="2">Cyclin N-terminal domain-containing protein</fullName>
    </recommendedName>
</protein>
<feature type="compositionally biased region" description="Basic and acidic residues" evidence="1">
    <location>
        <begin position="7"/>
        <end position="49"/>
    </location>
</feature>
<dbReference type="InterPro" id="IPR006671">
    <property type="entry name" value="Cyclin_N"/>
</dbReference>
<evidence type="ECO:0000313" key="3">
    <source>
        <dbReference type="EMBL" id="RLU18814.1"/>
    </source>
</evidence>
<dbReference type="Gene3D" id="1.10.472.10">
    <property type="entry name" value="Cyclin-like"/>
    <property type="match status" value="1"/>
</dbReference>
<proteinExistence type="predicted"/>
<dbReference type="Pfam" id="PF00134">
    <property type="entry name" value="Cyclin_N"/>
    <property type="match status" value="1"/>
</dbReference>
<accession>A0A3L8DEI5</accession>
<comment type="caution">
    <text evidence="3">The sequence shown here is derived from an EMBL/GenBank/DDBJ whole genome shotgun (WGS) entry which is preliminary data.</text>
</comment>
<dbReference type="Proteomes" id="UP000279307">
    <property type="component" value="Chromosome 9"/>
</dbReference>
<sequence>MSLNNIRSERCKDTAGKHKNQESVHSRMQNDKIADSKNDGEKRKGLSENHAIRQCRTTVEKPVVGFTIGIQKAPFNVHQDENVRSRSRVRVDVRKKEVKMKRAGTVDGESTSTYVTKLITETRSISPALLRIPLRRARSSSNSRHENKDTTYSKLTSKYFQRCLDSEDNRDNQLQGMAESSTVVASDSPAMLLSTTKNIDVRYTYEKYTEEGNFKKRDVEDDIYQIPYGCYFEDMLDVERKKDELAPKLSSHFLRENVNAERRKVIVQYLIRIGVHCNYSSHIIHQTIRLFDVIIHRISVETGNIQLIALACLWISLKKEATINNVPSLNVAMLDEHLCNISNFMLAIAAAELSLNVLYLNDFDTERTWCQRWRKTIRITE</sequence>
<organism evidence="3 4">
    <name type="scientific">Ooceraea biroi</name>
    <name type="common">Clonal raider ant</name>
    <name type="synonym">Cerapachys biroi</name>
    <dbReference type="NCBI Taxonomy" id="2015173"/>
    <lineage>
        <taxon>Eukaryota</taxon>
        <taxon>Metazoa</taxon>
        <taxon>Ecdysozoa</taxon>
        <taxon>Arthropoda</taxon>
        <taxon>Hexapoda</taxon>
        <taxon>Insecta</taxon>
        <taxon>Pterygota</taxon>
        <taxon>Neoptera</taxon>
        <taxon>Endopterygota</taxon>
        <taxon>Hymenoptera</taxon>
        <taxon>Apocrita</taxon>
        <taxon>Aculeata</taxon>
        <taxon>Formicoidea</taxon>
        <taxon>Formicidae</taxon>
        <taxon>Dorylinae</taxon>
        <taxon>Ooceraea</taxon>
    </lineage>
</organism>
<dbReference type="EMBL" id="QOIP01000009">
    <property type="protein sequence ID" value="RLU18814.1"/>
    <property type="molecule type" value="Genomic_DNA"/>
</dbReference>
<dbReference type="InterPro" id="IPR036915">
    <property type="entry name" value="Cyclin-like_sf"/>
</dbReference>
<reference evidence="3 4" key="1">
    <citation type="journal article" date="2018" name="Genome Res.">
        <title>The genomic architecture and molecular evolution of ant odorant receptors.</title>
        <authorList>
            <person name="McKenzie S.K."/>
            <person name="Kronauer D.J.C."/>
        </authorList>
    </citation>
    <scope>NUCLEOTIDE SEQUENCE [LARGE SCALE GENOMIC DNA]</scope>
    <source>
        <strain evidence="3">Clonal line C1</strain>
    </source>
</reference>